<organism evidence="2 3">
    <name type="scientific">Paenibacillus selenitireducens</name>
    <dbReference type="NCBI Taxonomy" id="1324314"/>
    <lineage>
        <taxon>Bacteria</taxon>
        <taxon>Bacillati</taxon>
        <taxon>Bacillota</taxon>
        <taxon>Bacilli</taxon>
        <taxon>Bacillales</taxon>
        <taxon>Paenibacillaceae</taxon>
        <taxon>Paenibacillus</taxon>
    </lineage>
</organism>
<accession>A0A1T2XDD1</accession>
<sequence length="197" mass="21431">MFKNRNFLLGLGIGLISGGILLQLMLIGTSGQAASNISNDLDSLTDAQLESYAAKLDMQVYPKETKLYTEQELQEKLVQQETKLKASQKPVEQPAAAKNAESKSDSSPAKEESDSKVSKESNDTKDTKETSLRITSGVTLTQVSKELKRLGLISSVTDFVSYGKKKNITANLQTGTYVFVGTPTYAEIAARITEKSK</sequence>
<dbReference type="RefSeq" id="WP_078499365.1">
    <property type="nucleotide sequence ID" value="NZ_MSZX01000005.1"/>
</dbReference>
<evidence type="ECO:0000313" key="2">
    <source>
        <dbReference type="EMBL" id="OPA77623.1"/>
    </source>
</evidence>
<name>A0A1T2XDD1_9BACL</name>
<evidence type="ECO:0008006" key="4">
    <source>
        <dbReference type="Google" id="ProtNLM"/>
    </source>
</evidence>
<evidence type="ECO:0000313" key="3">
    <source>
        <dbReference type="Proteomes" id="UP000190188"/>
    </source>
</evidence>
<dbReference type="Proteomes" id="UP000190188">
    <property type="component" value="Unassembled WGS sequence"/>
</dbReference>
<feature type="compositionally biased region" description="Basic and acidic residues" evidence="1">
    <location>
        <begin position="100"/>
        <end position="130"/>
    </location>
</feature>
<dbReference type="EMBL" id="MSZX01000005">
    <property type="protein sequence ID" value="OPA77623.1"/>
    <property type="molecule type" value="Genomic_DNA"/>
</dbReference>
<feature type="region of interest" description="Disordered" evidence="1">
    <location>
        <begin position="84"/>
        <end position="130"/>
    </location>
</feature>
<keyword evidence="3" id="KW-1185">Reference proteome</keyword>
<dbReference type="OrthoDB" id="2680673at2"/>
<protein>
    <recommendedName>
        <fullName evidence="4">Aminodeoxychorismate lyase</fullName>
    </recommendedName>
</protein>
<dbReference type="STRING" id="1324314.BVG16_14350"/>
<gene>
    <name evidence="2" type="ORF">BVG16_14350</name>
</gene>
<evidence type="ECO:0000256" key="1">
    <source>
        <dbReference type="SAM" id="MobiDB-lite"/>
    </source>
</evidence>
<comment type="caution">
    <text evidence="2">The sequence shown here is derived from an EMBL/GenBank/DDBJ whole genome shotgun (WGS) entry which is preliminary data.</text>
</comment>
<dbReference type="Gene3D" id="3.30.1490.480">
    <property type="entry name" value="Endolytic murein transglycosylase"/>
    <property type="match status" value="1"/>
</dbReference>
<proteinExistence type="predicted"/>
<dbReference type="AlphaFoldDB" id="A0A1T2XDD1"/>
<reference evidence="2 3" key="1">
    <citation type="submission" date="2017-01" db="EMBL/GenBank/DDBJ databases">
        <title>Genome analysis of Paenibacillus selenitrireducens ES3-24.</title>
        <authorList>
            <person name="Xu D."/>
            <person name="Yao R."/>
            <person name="Zheng S."/>
        </authorList>
    </citation>
    <scope>NUCLEOTIDE SEQUENCE [LARGE SCALE GENOMIC DNA]</scope>
    <source>
        <strain evidence="2 3">ES3-24</strain>
    </source>
</reference>